<dbReference type="Gene3D" id="2.60.40.1120">
    <property type="entry name" value="Carboxypeptidase-like, regulatory domain"/>
    <property type="match status" value="1"/>
</dbReference>
<organism evidence="4 5">
    <name type="scientific">Subtercola boreus</name>
    <dbReference type="NCBI Taxonomy" id="120213"/>
    <lineage>
        <taxon>Bacteria</taxon>
        <taxon>Bacillati</taxon>
        <taxon>Actinomycetota</taxon>
        <taxon>Actinomycetes</taxon>
        <taxon>Micrococcales</taxon>
        <taxon>Microbacteriaceae</taxon>
        <taxon>Subtercola</taxon>
    </lineage>
</organism>
<comment type="caution">
    <text evidence="4">The sequence shown here is derived from an EMBL/GenBank/DDBJ whole genome shotgun (WGS) entry which is preliminary data.</text>
</comment>
<keyword evidence="2" id="KW-0732">Signal</keyword>
<sequence>MLKRVLASGAALLLVAGLTVTLAPTAQAAVTQPPTATAAPPTPAASAPQQAPAPTADTPDPTTLPAAAAAPFTLNGHIDLGSAGHPAGPTDVVITIWGWTSIEGGYWLHYNSELRPDAAGNFTLGSALPDVVLQYDYVGAGNFVSAYTSDFKQRPLASEPGVIHLTAPVTSLNSTLGVGATIAGSVTDTVHSLTDGLTALAVPSSGTRTTPRYVSTKVKSDGTYVLTGLPAGTYTVEFSGNDVRGSNFWQLWKGTPAHPEGVSITLATGGRADLTLETVKLQGRIAGYVDCGQDCLTANRSKLTLQAFDPVTSTWVTQLDPNLTRSSEDPRVAYEFPRLLPGTYRLAVDYLLQGDYDDLLTAPFTLNPGENRSASLVLVKHAIPSAGVSPAVSSFVTALYMDYLNRRPSSADVAWWGGKLAAGAPRSAVTAGFVNSDEYRLIRIDAAYNTVLGRAPDAGGRQSWLTAMQAGAITTDDIERSFYASWEYFTRKGGTDKTWAAALYSTLLGRSGSDTDYTFWANLAAQHGRDWVITQFWISPETIAAG</sequence>
<evidence type="ECO:0000256" key="2">
    <source>
        <dbReference type="SAM" id="SignalP"/>
    </source>
</evidence>
<evidence type="ECO:0000259" key="3">
    <source>
        <dbReference type="Pfam" id="PF13946"/>
    </source>
</evidence>
<dbReference type="RefSeq" id="WP_116418143.1">
    <property type="nucleotide sequence ID" value="NZ_NBXC01000014.1"/>
</dbReference>
<protein>
    <recommendedName>
        <fullName evidence="3">DUF4214 domain-containing protein</fullName>
    </recommendedName>
</protein>
<feature type="region of interest" description="Disordered" evidence="1">
    <location>
        <begin position="32"/>
        <end position="66"/>
    </location>
</feature>
<evidence type="ECO:0000256" key="1">
    <source>
        <dbReference type="SAM" id="MobiDB-lite"/>
    </source>
</evidence>
<dbReference type="Proteomes" id="UP000257080">
    <property type="component" value="Unassembled WGS sequence"/>
</dbReference>
<dbReference type="EMBL" id="NBXE01000019">
    <property type="protein sequence ID" value="RFA27379.1"/>
    <property type="molecule type" value="Genomic_DNA"/>
</dbReference>
<reference evidence="4 5" key="1">
    <citation type="submission" date="2017-04" db="EMBL/GenBank/DDBJ databases">
        <title>Comparative genome analysis of Subtercola boreus.</title>
        <authorList>
            <person name="Cho Y.-J."/>
            <person name="Cho A."/>
            <person name="Kim O.-S."/>
            <person name="Lee J.-I."/>
        </authorList>
    </citation>
    <scope>NUCLEOTIDE SEQUENCE [LARGE SCALE GENOMIC DNA]</scope>
    <source>
        <strain evidence="4 5">P28004</strain>
    </source>
</reference>
<dbReference type="InterPro" id="IPR038255">
    <property type="entry name" value="PBS_linker_sf"/>
</dbReference>
<dbReference type="Gene3D" id="1.10.3130.20">
    <property type="entry name" value="Phycobilisome linker domain"/>
    <property type="match status" value="1"/>
</dbReference>
<dbReference type="OrthoDB" id="5113267at2"/>
<feature type="domain" description="DUF4214" evidence="3">
    <location>
        <begin position="390"/>
        <end position="439"/>
    </location>
</feature>
<name>A0A3E0WAD3_9MICO</name>
<feature type="domain" description="DUF4214" evidence="3">
    <location>
        <begin position="444"/>
        <end position="488"/>
    </location>
</feature>
<dbReference type="AlphaFoldDB" id="A0A3E0WAD3"/>
<feature type="chain" id="PRO_5017622496" description="DUF4214 domain-containing protein" evidence="2">
    <location>
        <begin position="29"/>
        <end position="546"/>
    </location>
</feature>
<accession>A0A3E0WAD3</accession>
<dbReference type="InterPro" id="IPR025282">
    <property type="entry name" value="DUF4214"/>
</dbReference>
<dbReference type="Pfam" id="PF13946">
    <property type="entry name" value="DUF4214"/>
    <property type="match status" value="2"/>
</dbReference>
<evidence type="ECO:0000313" key="4">
    <source>
        <dbReference type="EMBL" id="RFA27379.1"/>
    </source>
</evidence>
<proteinExistence type="predicted"/>
<dbReference type="SUPFAM" id="SSF117074">
    <property type="entry name" value="Hypothetical protein PA1324"/>
    <property type="match status" value="1"/>
</dbReference>
<evidence type="ECO:0000313" key="5">
    <source>
        <dbReference type="Proteomes" id="UP000257080"/>
    </source>
</evidence>
<gene>
    <name evidence="4" type="ORF">B7R25_06415</name>
</gene>
<feature type="signal peptide" evidence="2">
    <location>
        <begin position="1"/>
        <end position="28"/>
    </location>
</feature>